<dbReference type="PANTHER" id="PTHR46517">
    <property type="entry name" value="FRUCTOSE-2,6-BISPHOSPHATASE TIGAR"/>
    <property type="match status" value="1"/>
</dbReference>
<dbReference type="Gene3D" id="3.40.50.1240">
    <property type="entry name" value="Phosphoglycerate mutase-like"/>
    <property type="match status" value="1"/>
</dbReference>
<evidence type="ECO:0000256" key="1">
    <source>
        <dbReference type="ARBA" id="ARBA00022801"/>
    </source>
</evidence>
<dbReference type="GO" id="GO:0004331">
    <property type="term" value="F:fructose-2,6-bisphosphate 2-phosphatase activity"/>
    <property type="evidence" value="ECO:0007669"/>
    <property type="project" value="TreeGrafter"/>
</dbReference>
<dbReference type="InterPro" id="IPR029033">
    <property type="entry name" value="His_PPase_superfam"/>
</dbReference>
<dbReference type="GO" id="GO:0045820">
    <property type="term" value="P:negative regulation of glycolytic process"/>
    <property type="evidence" value="ECO:0007669"/>
    <property type="project" value="TreeGrafter"/>
</dbReference>
<feature type="binding site" evidence="3">
    <location>
        <begin position="89"/>
        <end position="92"/>
    </location>
    <ligand>
        <name>substrate</name>
    </ligand>
</feature>
<evidence type="ECO:0000313" key="5">
    <source>
        <dbReference type="Proteomes" id="UP000192920"/>
    </source>
</evidence>
<feature type="active site" description="Proton donor/acceptor" evidence="2">
    <location>
        <position position="89"/>
    </location>
</feature>
<keyword evidence="5" id="KW-1185">Reference proteome</keyword>
<dbReference type="Pfam" id="PF00300">
    <property type="entry name" value="His_Phos_1"/>
    <property type="match status" value="1"/>
</dbReference>
<dbReference type="AlphaFoldDB" id="A0A1Y6BGI6"/>
<dbReference type="SUPFAM" id="SSF53254">
    <property type="entry name" value="Phosphoglycerate mutase-like"/>
    <property type="match status" value="1"/>
</dbReference>
<feature type="binding site" evidence="3">
    <location>
        <begin position="112"/>
        <end position="113"/>
    </location>
    <ligand>
        <name>substrate</name>
    </ligand>
</feature>
<dbReference type="PIRSF" id="PIRSF000709">
    <property type="entry name" value="6PFK_2-Ptase"/>
    <property type="match status" value="1"/>
</dbReference>
<dbReference type="GO" id="GO:0043456">
    <property type="term" value="P:regulation of pentose-phosphate shunt"/>
    <property type="evidence" value="ECO:0007669"/>
    <property type="project" value="TreeGrafter"/>
</dbReference>
<reference evidence="5" key="1">
    <citation type="submission" date="2017-04" db="EMBL/GenBank/DDBJ databases">
        <authorList>
            <person name="Varghese N."/>
            <person name="Submissions S."/>
        </authorList>
    </citation>
    <scope>NUCLEOTIDE SEQUENCE [LARGE SCALE GENOMIC DNA]</scope>
    <source>
        <strain evidence="5">DSM 22618</strain>
    </source>
</reference>
<evidence type="ECO:0000256" key="3">
    <source>
        <dbReference type="PIRSR" id="PIRSR613078-2"/>
    </source>
</evidence>
<dbReference type="SMART" id="SM00855">
    <property type="entry name" value="PGAM"/>
    <property type="match status" value="1"/>
</dbReference>
<dbReference type="EMBL" id="FXAG01000005">
    <property type="protein sequence ID" value="SMF10253.1"/>
    <property type="molecule type" value="Genomic_DNA"/>
</dbReference>
<gene>
    <name evidence="4" type="ORF">SAMN02745746_01275</name>
</gene>
<keyword evidence="1" id="KW-0378">Hydrolase</keyword>
<sequence length="215" mass="24580">MDHTPLTRFCFVRHGETDWNRERRLQGQIDTPLNTTGQEQAQTLSQALTARALHFDVLYCSDLVRTRQTAIPIGQATGLDINLDPLLRERHYGNLQGLTYHEAGEVMPEAYRRHRNRDPHDVPEGGESLYAFHVRIQAFLERAVLEHPGQRLLVVTHGGVLDMVYRIVTGKPLTEPRDFPIPNAAFNWIIHHQGAWQLEKWADSEHLGGSLDELL</sequence>
<evidence type="ECO:0000313" key="4">
    <source>
        <dbReference type="EMBL" id="SMF10253.1"/>
    </source>
</evidence>
<feature type="active site" description="Tele-phosphohistidine intermediate" evidence="2">
    <location>
        <position position="14"/>
    </location>
</feature>
<dbReference type="RefSeq" id="WP_085275596.1">
    <property type="nucleotide sequence ID" value="NZ_FXAG01000005.1"/>
</dbReference>
<dbReference type="GO" id="GO:0005829">
    <property type="term" value="C:cytosol"/>
    <property type="evidence" value="ECO:0007669"/>
    <property type="project" value="TreeGrafter"/>
</dbReference>
<name>A0A1Y6BGI6_9NEIS</name>
<accession>A0A1Y6BGI6</accession>
<dbReference type="Proteomes" id="UP000192920">
    <property type="component" value="Unassembled WGS sequence"/>
</dbReference>
<organism evidence="4 5">
    <name type="scientific">Pseudogulbenkiania subflava DSM 22618</name>
    <dbReference type="NCBI Taxonomy" id="1123014"/>
    <lineage>
        <taxon>Bacteria</taxon>
        <taxon>Pseudomonadati</taxon>
        <taxon>Pseudomonadota</taxon>
        <taxon>Betaproteobacteria</taxon>
        <taxon>Neisseriales</taxon>
        <taxon>Chromobacteriaceae</taxon>
        <taxon>Pseudogulbenkiania</taxon>
    </lineage>
</organism>
<dbReference type="PANTHER" id="PTHR46517:SF1">
    <property type="entry name" value="FRUCTOSE-2,6-BISPHOSPHATASE TIGAR"/>
    <property type="match status" value="1"/>
</dbReference>
<dbReference type="CDD" id="cd07067">
    <property type="entry name" value="HP_PGM_like"/>
    <property type="match status" value="1"/>
</dbReference>
<dbReference type="STRING" id="1123014.SAMN02745746_01275"/>
<dbReference type="InterPro" id="IPR013078">
    <property type="entry name" value="His_Pase_superF_clade-1"/>
</dbReference>
<dbReference type="InterPro" id="IPR051695">
    <property type="entry name" value="Phosphoglycerate_Mutase"/>
</dbReference>
<proteinExistence type="predicted"/>
<evidence type="ECO:0000256" key="2">
    <source>
        <dbReference type="PIRSR" id="PIRSR613078-1"/>
    </source>
</evidence>
<protein>
    <submittedName>
        <fullName evidence="4">Phosphoglycerate mutase</fullName>
    </submittedName>
</protein>
<feature type="binding site" evidence="3">
    <location>
        <begin position="13"/>
        <end position="20"/>
    </location>
    <ligand>
        <name>substrate</name>
    </ligand>
</feature>
<feature type="binding site" evidence="3">
    <location>
        <position position="65"/>
    </location>
    <ligand>
        <name>substrate</name>
    </ligand>
</feature>